<name>A0A8T0QBP4_PANVG</name>
<dbReference type="PANTHER" id="PTHR34591:SF43">
    <property type="entry name" value="F-BOX DOMAIN-CONTAINING PROTEIN"/>
    <property type="match status" value="1"/>
</dbReference>
<evidence type="ECO:0000313" key="3">
    <source>
        <dbReference type="Proteomes" id="UP000823388"/>
    </source>
</evidence>
<feature type="region of interest" description="Disordered" evidence="1">
    <location>
        <begin position="192"/>
        <end position="211"/>
    </location>
</feature>
<proteinExistence type="predicted"/>
<dbReference type="EMBL" id="CM029049">
    <property type="protein sequence ID" value="KAG2570825.1"/>
    <property type="molecule type" value="Genomic_DNA"/>
</dbReference>
<keyword evidence="3" id="KW-1185">Reference proteome</keyword>
<evidence type="ECO:0000313" key="2">
    <source>
        <dbReference type="EMBL" id="KAG2570825.1"/>
    </source>
</evidence>
<gene>
    <name evidence="2" type="ORF">PVAP13_7KG038100</name>
</gene>
<evidence type="ECO:0000256" key="1">
    <source>
        <dbReference type="SAM" id="MobiDB-lite"/>
    </source>
</evidence>
<feature type="compositionally biased region" description="Acidic residues" evidence="1">
    <location>
        <begin position="192"/>
        <end position="202"/>
    </location>
</feature>
<comment type="caution">
    <text evidence="2">The sequence shown here is derived from an EMBL/GenBank/DDBJ whole genome shotgun (WGS) entry which is preliminary data.</text>
</comment>
<dbReference type="AlphaFoldDB" id="A0A8T0QBP4"/>
<organism evidence="2 3">
    <name type="scientific">Panicum virgatum</name>
    <name type="common">Blackwell switchgrass</name>
    <dbReference type="NCBI Taxonomy" id="38727"/>
    <lineage>
        <taxon>Eukaryota</taxon>
        <taxon>Viridiplantae</taxon>
        <taxon>Streptophyta</taxon>
        <taxon>Embryophyta</taxon>
        <taxon>Tracheophyta</taxon>
        <taxon>Spermatophyta</taxon>
        <taxon>Magnoliopsida</taxon>
        <taxon>Liliopsida</taxon>
        <taxon>Poales</taxon>
        <taxon>Poaceae</taxon>
        <taxon>PACMAD clade</taxon>
        <taxon>Panicoideae</taxon>
        <taxon>Panicodae</taxon>
        <taxon>Paniceae</taxon>
        <taxon>Panicinae</taxon>
        <taxon>Panicum</taxon>
        <taxon>Panicum sect. Hiantes</taxon>
    </lineage>
</organism>
<sequence>MFLVFNPAVSPAQWEVLVAPLETGMEWPPAMWRWTALSSTTMEWEEVFVWEGEAAGTVADLRMHSLAWEDDPFEPRWLYGTYCQGALYVHCRGEYISSLSLSTNKYRVIKSPIDLAECKEGAMSSIGKLGNRVCFAALDKMSQLRVWTLNESGDETEWLLKHHTVVFHPKYEQIRCADVPWTIDSAKEYCDSETEDDEEVSQEDNRDWNSDEDDIIDTAEENDYCFRRRVKFLGFHPYMEVIFLRNVGSYYSAVALHLNGTKNQHGYCRWREW</sequence>
<dbReference type="PANTHER" id="PTHR34591">
    <property type="entry name" value="OS03G0653100 PROTEIN-RELATED"/>
    <property type="match status" value="1"/>
</dbReference>
<evidence type="ECO:0008006" key="4">
    <source>
        <dbReference type="Google" id="ProtNLM"/>
    </source>
</evidence>
<reference evidence="2" key="1">
    <citation type="submission" date="2020-05" db="EMBL/GenBank/DDBJ databases">
        <title>WGS assembly of Panicum virgatum.</title>
        <authorList>
            <person name="Lovell J.T."/>
            <person name="Jenkins J."/>
            <person name="Shu S."/>
            <person name="Juenger T.E."/>
            <person name="Schmutz J."/>
        </authorList>
    </citation>
    <scope>NUCLEOTIDE SEQUENCE</scope>
    <source>
        <strain evidence="2">AP13</strain>
    </source>
</reference>
<protein>
    <recommendedName>
        <fullName evidence="4">F-box associated domain-containing protein</fullName>
    </recommendedName>
</protein>
<dbReference type="Proteomes" id="UP000823388">
    <property type="component" value="Chromosome 7K"/>
</dbReference>
<accession>A0A8T0QBP4</accession>